<dbReference type="AlphaFoldDB" id="A0A9D3LI49"/>
<sequence>MCLFQSLLRTLMKLKKTEKLKLFQSHLSQHCPECLHSLPEDPSVLDTFMKMKELFKSHQIADYPECTERGQEDPEALYIVEKMLETCGIEGSLKITLHILRNMKKKDVTDPLERDEQHNEFKERAQ</sequence>
<feature type="non-terminal residue" evidence="2">
    <location>
        <position position="1"/>
    </location>
</feature>
<dbReference type="Proteomes" id="UP001044222">
    <property type="component" value="Chromosome 19"/>
</dbReference>
<dbReference type="InterPro" id="IPR011029">
    <property type="entry name" value="DEATH-like_dom_sf"/>
</dbReference>
<name>A0A9D3LI49_ANGAN</name>
<reference evidence="2" key="1">
    <citation type="submission" date="2021-01" db="EMBL/GenBank/DDBJ databases">
        <title>A chromosome-scale assembly of European eel, Anguilla anguilla.</title>
        <authorList>
            <person name="Henkel C."/>
            <person name="Jong-Raadsen S.A."/>
            <person name="Dufour S."/>
            <person name="Weltzien F.-A."/>
            <person name="Palstra A.P."/>
            <person name="Pelster B."/>
            <person name="Spaink H.P."/>
            <person name="Van Den Thillart G.E."/>
            <person name="Jansen H."/>
            <person name="Zahm M."/>
            <person name="Klopp C."/>
            <person name="Cedric C."/>
            <person name="Louis A."/>
            <person name="Berthelot C."/>
            <person name="Parey E."/>
            <person name="Roest Crollius H."/>
            <person name="Montfort J."/>
            <person name="Robinson-Rechavi M."/>
            <person name="Bucao C."/>
            <person name="Bouchez O."/>
            <person name="Gislard M."/>
            <person name="Lluch J."/>
            <person name="Milhes M."/>
            <person name="Lampietro C."/>
            <person name="Lopez Roques C."/>
            <person name="Donnadieu C."/>
            <person name="Braasch I."/>
            <person name="Desvignes T."/>
            <person name="Postlethwait J."/>
            <person name="Bobe J."/>
            <person name="Guiguen Y."/>
            <person name="Dirks R."/>
        </authorList>
    </citation>
    <scope>NUCLEOTIDE SEQUENCE</scope>
    <source>
        <strain evidence="2">Tag_6206</strain>
        <tissue evidence="2">Liver</tissue>
    </source>
</reference>
<evidence type="ECO:0000313" key="3">
    <source>
        <dbReference type="Proteomes" id="UP001044222"/>
    </source>
</evidence>
<protein>
    <recommendedName>
        <fullName evidence="4">Pyrin domain-containing protein</fullName>
    </recommendedName>
</protein>
<accession>A0A9D3LI49</accession>
<keyword evidence="3" id="KW-1185">Reference proteome</keyword>
<feature type="region of interest" description="Disordered" evidence="1">
    <location>
        <begin position="106"/>
        <end position="126"/>
    </location>
</feature>
<evidence type="ECO:0000313" key="2">
    <source>
        <dbReference type="EMBL" id="KAG5830242.1"/>
    </source>
</evidence>
<dbReference type="EMBL" id="JAFIRN010000019">
    <property type="protein sequence ID" value="KAG5830242.1"/>
    <property type="molecule type" value="Genomic_DNA"/>
</dbReference>
<gene>
    <name evidence="2" type="ORF">ANANG_G00308090</name>
</gene>
<dbReference type="Gene3D" id="1.10.533.10">
    <property type="entry name" value="Death Domain, Fas"/>
    <property type="match status" value="1"/>
</dbReference>
<proteinExistence type="predicted"/>
<comment type="caution">
    <text evidence="2">The sequence shown here is derived from an EMBL/GenBank/DDBJ whole genome shotgun (WGS) entry which is preliminary data.</text>
</comment>
<organism evidence="2 3">
    <name type="scientific">Anguilla anguilla</name>
    <name type="common">European freshwater eel</name>
    <name type="synonym">Muraena anguilla</name>
    <dbReference type="NCBI Taxonomy" id="7936"/>
    <lineage>
        <taxon>Eukaryota</taxon>
        <taxon>Metazoa</taxon>
        <taxon>Chordata</taxon>
        <taxon>Craniata</taxon>
        <taxon>Vertebrata</taxon>
        <taxon>Euteleostomi</taxon>
        <taxon>Actinopterygii</taxon>
        <taxon>Neopterygii</taxon>
        <taxon>Teleostei</taxon>
        <taxon>Anguilliformes</taxon>
        <taxon>Anguillidae</taxon>
        <taxon>Anguilla</taxon>
    </lineage>
</organism>
<evidence type="ECO:0000256" key="1">
    <source>
        <dbReference type="SAM" id="MobiDB-lite"/>
    </source>
</evidence>
<evidence type="ECO:0008006" key="4">
    <source>
        <dbReference type="Google" id="ProtNLM"/>
    </source>
</evidence>